<dbReference type="InterPro" id="IPR008928">
    <property type="entry name" value="6-hairpin_glycosidase_sf"/>
</dbReference>
<dbReference type="PIRSF" id="PIRSF028846">
    <property type="entry name" value="UCP028846"/>
    <property type="match status" value="1"/>
</dbReference>
<dbReference type="SMART" id="SM01149">
    <property type="entry name" value="DUF1237"/>
    <property type="match status" value="1"/>
</dbReference>
<evidence type="ECO:0000313" key="2">
    <source>
        <dbReference type="EMBL" id="QBR90466.1"/>
    </source>
</evidence>
<evidence type="ECO:0000313" key="3">
    <source>
        <dbReference type="Proteomes" id="UP000295748"/>
    </source>
</evidence>
<dbReference type="InterPro" id="IPR012341">
    <property type="entry name" value="6hp_glycosidase-like_sf"/>
</dbReference>
<feature type="region of interest" description="Disordered" evidence="1">
    <location>
        <begin position="178"/>
        <end position="197"/>
    </location>
</feature>
<dbReference type="PANTHER" id="PTHR31047:SF0">
    <property type="entry name" value="MEIOTICALLY UP-REGULATED GENE 157 PROTEIN"/>
    <property type="match status" value="1"/>
</dbReference>
<dbReference type="PANTHER" id="PTHR31047">
    <property type="entry name" value="MEIOTICALLY UP-REGULATED GENE 157 PROTEIN"/>
    <property type="match status" value="1"/>
</dbReference>
<keyword evidence="3" id="KW-1185">Reference proteome</keyword>
<name>A0ABX5SWB4_9MICO</name>
<keyword evidence="2" id="KW-0378">Hydrolase</keyword>
<protein>
    <submittedName>
        <fullName evidence="2">Glycoside hydrolase family 125 protein</fullName>
    </submittedName>
</protein>
<dbReference type="Proteomes" id="UP000295748">
    <property type="component" value="Chromosome"/>
</dbReference>
<gene>
    <name evidence="2" type="ORF">E4K62_18335</name>
</gene>
<dbReference type="EMBL" id="CP038266">
    <property type="protein sequence ID" value="QBR90466.1"/>
    <property type="molecule type" value="Genomic_DNA"/>
</dbReference>
<organism evidence="2 3">
    <name type="scientific">Microbacterium wangchenii</name>
    <dbReference type="NCBI Taxonomy" id="2541726"/>
    <lineage>
        <taxon>Bacteria</taxon>
        <taxon>Bacillati</taxon>
        <taxon>Actinomycetota</taxon>
        <taxon>Actinomycetes</taxon>
        <taxon>Micrococcales</taxon>
        <taxon>Microbacteriaceae</taxon>
        <taxon>Microbacterium</taxon>
    </lineage>
</organism>
<dbReference type="RefSeq" id="WP_135070508.1">
    <property type="nucleotide sequence ID" value="NZ_CP038266.1"/>
</dbReference>
<dbReference type="InterPro" id="IPR008313">
    <property type="entry name" value="GH125"/>
</dbReference>
<accession>A0ABX5SWB4</accession>
<proteinExistence type="predicted"/>
<sequence>MNLYSPDLANRVVATVVDRLGADAGDVFRRCFLDTLDRTIEVLTDGTAFVVTGDIPAMWLRDSTVQLTPYLHFLVEDEALADTAVAVSRRQLGFLLQDPYANAFNRAADGGGHQDDLTDMSPAIWERKYEIDSLAYPLQLAHDIWRLTGRTDHLGDFREAARTVVSVWRIEQEHESRSPYRFQRTTGPASDSLERNGLGRPTAVTGLTWSGFRPSDDACVHHYNVPGNMMAATVLGDIAELAESVFDDSELAASSRTLRAEVVDAVARHAVVSLPSGSEIYAYEIDGCGNALLTDDANTPSLLSMPLFGWCAADDPTYLATRAFVLSDANPTFFRGTAAEGIGSPHTPHGSIWPIALAVQGLTALDDSERRRVFDTLLSTHAGTGAMHESFDKDDPAVYTRPWFSWANAMFCELALELAGLRTHVRRPTDAETR</sequence>
<dbReference type="Pfam" id="PF06824">
    <property type="entry name" value="Glyco_hydro_125"/>
    <property type="match status" value="1"/>
</dbReference>
<reference evidence="2 3" key="1">
    <citation type="submission" date="2019-03" db="EMBL/GenBank/DDBJ databases">
        <authorList>
            <person name="Dong K."/>
        </authorList>
    </citation>
    <scope>NUCLEOTIDE SEQUENCE [LARGE SCALE GENOMIC DNA]</scope>
    <source>
        <strain evidence="3">dk512</strain>
    </source>
</reference>
<dbReference type="Gene3D" id="1.50.10.10">
    <property type="match status" value="1"/>
</dbReference>
<evidence type="ECO:0000256" key="1">
    <source>
        <dbReference type="SAM" id="MobiDB-lite"/>
    </source>
</evidence>
<dbReference type="SUPFAM" id="SSF48208">
    <property type="entry name" value="Six-hairpin glycosidases"/>
    <property type="match status" value="1"/>
</dbReference>
<dbReference type="GO" id="GO:0016787">
    <property type="term" value="F:hydrolase activity"/>
    <property type="evidence" value="ECO:0007669"/>
    <property type="project" value="UniProtKB-KW"/>
</dbReference>